<protein>
    <submittedName>
        <fullName evidence="2">O-acetyl-ADP-ribose deacetylase (Regulator of RNase III), contains Macro domain</fullName>
    </submittedName>
</protein>
<dbReference type="InterPro" id="IPR002589">
    <property type="entry name" value="Macro_dom"/>
</dbReference>
<dbReference type="PANTHER" id="PTHR11106">
    <property type="entry name" value="GANGLIOSIDE INDUCED DIFFERENTIATION ASSOCIATED PROTEIN 2-RELATED"/>
    <property type="match status" value="1"/>
</dbReference>
<dbReference type="RefSeq" id="WP_092099639.1">
    <property type="nucleotide sequence ID" value="NZ_FOOT01000002.1"/>
</dbReference>
<dbReference type="CDD" id="cd02908">
    <property type="entry name" value="Macro_OAADPr_deacetylase"/>
    <property type="match status" value="1"/>
</dbReference>
<evidence type="ECO:0000313" key="3">
    <source>
        <dbReference type="Proteomes" id="UP000198724"/>
    </source>
</evidence>
<dbReference type="PANTHER" id="PTHR11106:SF27">
    <property type="entry name" value="MACRO DOMAIN-CONTAINING PROTEIN"/>
    <property type="match status" value="1"/>
</dbReference>
<accession>A0A1I2QVJ0</accession>
<dbReference type="PROSITE" id="PS51154">
    <property type="entry name" value="MACRO"/>
    <property type="match status" value="1"/>
</dbReference>
<dbReference type="STRING" id="1436961.SAMN05421739_102162"/>
<evidence type="ECO:0000313" key="2">
    <source>
        <dbReference type="EMBL" id="SFG32394.1"/>
    </source>
</evidence>
<dbReference type="Proteomes" id="UP000198724">
    <property type="component" value="Unassembled WGS sequence"/>
</dbReference>
<name>A0A1I2QVJ0_9BACT</name>
<dbReference type="InterPro" id="IPR043472">
    <property type="entry name" value="Macro_dom-like"/>
</dbReference>
<dbReference type="OrthoDB" id="6194521at2"/>
<dbReference type="NCBIfam" id="NF001664">
    <property type="entry name" value="PRK00431.1-6"/>
    <property type="match status" value="1"/>
</dbReference>
<proteinExistence type="predicted"/>
<dbReference type="Pfam" id="PF01661">
    <property type="entry name" value="Macro"/>
    <property type="match status" value="1"/>
</dbReference>
<dbReference type="SUPFAM" id="SSF52949">
    <property type="entry name" value="Macro domain-like"/>
    <property type="match status" value="1"/>
</dbReference>
<keyword evidence="3" id="KW-1185">Reference proteome</keyword>
<dbReference type="SMART" id="SM00506">
    <property type="entry name" value="A1pp"/>
    <property type="match status" value="1"/>
</dbReference>
<feature type="domain" description="Macro" evidence="1">
    <location>
        <begin position="1"/>
        <end position="175"/>
    </location>
</feature>
<evidence type="ECO:0000259" key="1">
    <source>
        <dbReference type="PROSITE" id="PS51154"/>
    </source>
</evidence>
<dbReference type="AlphaFoldDB" id="A0A1I2QVJ0"/>
<dbReference type="Gene3D" id="3.40.220.10">
    <property type="entry name" value="Leucine Aminopeptidase, subunit E, domain 1"/>
    <property type="match status" value="1"/>
</dbReference>
<reference evidence="3" key="1">
    <citation type="submission" date="2016-10" db="EMBL/GenBank/DDBJ databases">
        <authorList>
            <person name="Varghese N."/>
            <person name="Submissions S."/>
        </authorList>
    </citation>
    <scope>NUCLEOTIDE SEQUENCE [LARGE SCALE GENOMIC DNA]</scope>
    <source>
        <strain evidence="3">LP51</strain>
    </source>
</reference>
<dbReference type="EMBL" id="FOOT01000002">
    <property type="protein sequence ID" value="SFG32394.1"/>
    <property type="molecule type" value="Genomic_DNA"/>
</dbReference>
<gene>
    <name evidence="2" type="ORF">SAMN05421739_102162</name>
</gene>
<organism evidence="2 3">
    <name type="scientific">Pontibacter chinhatensis</name>
    <dbReference type="NCBI Taxonomy" id="1436961"/>
    <lineage>
        <taxon>Bacteria</taxon>
        <taxon>Pseudomonadati</taxon>
        <taxon>Bacteroidota</taxon>
        <taxon>Cytophagia</taxon>
        <taxon>Cytophagales</taxon>
        <taxon>Hymenobacteraceae</taxon>
        <taxon>Pontibacter</taxon>
    </lineage>
</organism>
<sequence>MGKTVIEVQKGDITKLAVDAIVNAANNSLLGGGGVDGAIHRAGGPDILEECRQIRARQGGCPTGEAVITTAGRLPAKYVIHTVGPVWQGGQKGEPELLASCYRNCLKLAKEHNVESIAFPNISTGVYGYPKDKAAMVAVETVKLYLQEHETSVKQVVFVCFDEESYRLYQQLLGR</sequence>